<feature type="chain" id="PRO_5046880763" evidence="1">
    <location>
        <begin position="22"/>
        <end position="210"/>
    </location>
</feature>
<dbReference type="Gene3D" id="2.30.30.40">
    <property type="entry name" value="SH3 Domains"/>
    <property type="match status" value="1"/>
</dbReference>
<feature type="domain" description="SH3b" evidence="2">
    <location>
        <begin position="30"/>
        <end position="93"/>
    </location>
</feature>
<keyword evidence="1" id="KW-0732">Signal</keyword>
<dbReference type="SUPFAM" id="SSF49695">
    <property type="entry name" value="gamma-Crystallin-like"/>
    <property type="match status" value="1"/>
</dbReference>
<sequence>MRRQTRKLLLNIATGIAVAMAATVVFLPATQAAPAEATANVNVRSGPGTNYRVVDTLMRGTSVDVGSCRGNFCEVRNRRTSGWVSANYLSRTSGSNSSQPNFSFGFSVGSDGPSFSFGTGNQRPPVVRPVARDVCFYDRNRYRGQRFCLSRGESLRNLGDFANRVSSIRNPDGLRVDVCARPRFRDCRTYTTSASNLRNFNNTIVSARVR</sequence>
<dbReference type="Proteomes" id="UP001220530">
    <property type="component" value="Chromosome"/>
</dbReference>
<dbReference type="Pfam" id="PF08239">
    <property type="entry name" value="SH3_3"/>
    <property type="match status" value="1"/>
</dbReference>
<reference evidence="3 4" key="1">
    <citation type="submission" date="2023-02" db="EMBL/GenBank/DDBJ databases">
        <title>Devosia algicola sp. nov., isolated from the phycosphere of marine algae.</title>
        <authorList>
            <person name="Kim J.M."/>
            <person name="Lee J.K."/>
            <person name="Choi B.J."/>
            <person name="Bayburt H."/>
            <person name="Jeon C.O."/>
        </authorList>
    </citation>
    <scope>NUCLEOTIDE SEQUENCE [LARGE SCALE GENOMIC DNA]</scope>
    <source>
        <strain evidence="3 4">G20-9</strain>
    </source>
</reference>
<dbReference type="EMBL" id="CP118246">
    <property type="protein sequence ID" value="WDR04022.1"/>
    <property type="molecule type" value="Genomic_DNA"/>
</dbReference>
<proteinExistence type="predicted"/>
<evidence type="ECO:0000313" key="4">
    <source>
        <dbReference type="Proteomes" id="UP001220530"/>
    </source>
</evidence>
<feature type="signal peptide" evidence="1">
    <location>
        <begin position="1"/>
        <end position="21"/>
    </location>
</feature>
<gene>
    <name evidence="3" type="ORF">PSQ19_08410</name>
</gene>
<dbReference type="SMART" id="SM00287">
    <property type="entry name" value="SH3b"/>
    <property type="match status" value="1"/>
</dbReference>
<keyword evidence="4" id="KW-1185">Reference proteome</keyword>
<protein>
    <submittedName>
        <fullName evidence="3">SH3 domain-containing protein</fullName>
    </submittedName>
</protein>
<dbReference type="Pfam" id="PF03995">
    <property type="entry name" value="Inhibitor_I36"/>
    <property type="match status" value="1"/>
</dbReference>
<dbReference type="InterPro" id="IPR003646">
    <property type="entry name" value="SH3-like_bac-type"/>
</dbReference>
<evidence type="ECO:0000256" key="1">
    <source>
        <dbReference type="SAM" id="SignalP"/>
    </source>
</evidence>
<accession>A0ABY7YS70</accession>
<name>A0ABY7YS70_9HYPH</name>
<organism evidence="3 4">
    <name type="scientific">Devosia algicola</name>
    <dbReference type="NCBI Taxonomy" id="3026418"/>
    <lineage>
        <taxon>Bacteria</taxon>
        <taxon>Pseudomonadati</taxon>
        <taxon>Pseudomonadota</taxon>
        <taxon>Alphaproteobacteria</taxon>
        <taxon>Hyphomicrobiales</taxon>
        <taxon>Devosiaceae</taxon>
        <taxon>Devosia</taxon>
    </lineage>
</organism>
<dbReference type="RefSeq" id="WP_282220407.1">
    <property type="nucleotide sequence ID" value="NZ_CP118246.1"/>
</dbReference>
<evidence type="ECO:0000313" key="3">
    <source>
        <dbReference type="EMBL" id="WDR04022.1"/>
    </source>
</evidence>
<dbReference type="InterPro" id="IPR011024">
    <property type="entry name" value="G_crystallin-like"/>
</dbReference>
<evidence type="ECO:0000259" key="2">
    <source>
        <dbReference type="PROSITE" id="PS51781"/>
    </source>
</evidence>
<dbReference type="Gene3D" id="2.60.20.10">
    <property type="entry name" value="Crystallins"/>
    <property type="match status" value="1"/>
</dbReference>
<dbReference type="PROSITE" id="PS51781">
    <property type="entry name" value="SH3B"/>
    <property type="match status" value="1"/>
</dbReference>